<dbReference type="SUPFAM" id="SSF53067">
    <property type="entry name" value="Actin-like ATPase domain"/>
    <property type="match status" value="2"/>
</dbReference>
<dbReference type="GO" id="GO:0005829">
    <property type="term" value="C:cytosol"/>
    <property type="evidence" value="ECO:0007669"/>
    <property type="project" value="TreeGrafter"/>
</dbReference>
<protein>
    <recommendedName>
        <fullName evidence="2">tRNA threonylcarbamoyladenosine biosynthesis protein TsaB</fullName>
    </recommendedName>
    <alternativeName>
        <fullName evidence="3">t(6)A37 threonylcarbamoyladenosine biosynthesis protein TsaB</fullName>
    </alternativeName>
</protein>
<dbReference type="InterPro" id="IPR043129">
    <property type="entry name" value="ATPase_NBD"/>
</dbReference>
<gene>
    <name evidence="6" type="primary">tsaB</name>
    <name evidence="6" type="ORF">E3983_03565</name>
    <name evidence="5" type="ORF">Lisr_1913</name>
</gene>
<dbReference type="PANTHER" id="PTHR11735:SF11">
    <property type="entry name" value="TRNA THREONYLCARBAMOYLADENOSINE BIOSYNTHESIS PROTEIN TSAB"/>
    <property type="match status" value="1"/>
</dbReference>
<feature type="domain" description="Gcp-like" evidence="4">
    <location>
        <begin position="31"/>
        <end position="128"/>
    </location>
</feature>
<comment type="similarity">
    <text evidence="1">Belongs to the KAE1 / TsaD family. TsaB subfamily.</text>
</comment>
<evidence type="ECO:0000259" key="4">
    <source>
        <dbReference type="Pfam" id="PF00814"/>
    </source>
</evidence>
<dbReference type="Gene3D" id="3.30.420.40">
    <property type="match status" value="2"/>
</dbReference>
<organism evidence="5 7">
    <name type="scientific">Legionella israelensis</name>
    <dbReference type="NCBI Taxonomy" id="454"/>
    <lineage>
        <taxon>Bacteria</taxon>
        <taxon>Pseudomonadati</taxon>
        <taxon>Pseudomonadota</taxon>
        <taxon>Gammaproteobacteria</taxon>
        <taxon>Legionellales</taxon>
        <taxon>Legionellaceae</taxon>
        <taxon>Legionella</taxon>
    </lineage>
</organism>
<dbReference type="STRING" id="454.Lisr_1913"/>
<dbReference type="InterPro" id="IPR022496">
    <property type="entry name" value="T6A_TsaB"/>
</dbReference>
<evidence type="ECO:0000313" key="5">
    <source>
        <dbReference type="EMBL" id="KTD19627.1"/>
    </source>
</evidence>
<dbReference type="EMBL" id="LNYH01000110">
    <property type="protein sequence ID" value="KTD19627.1"/>
    <property type="molecule type" value="Genomic_DNA"/>
</dbReference>
<reference evidence="6 8" key="2">
    <citation type="submission" date="2019-03" db="EMBL/GenBank/DDBJ databases">
        <title>Diverse conjugative elements silence natural transformation in Legionella species.</title>
        <authorList>
            <person name="Durieux I."/>
            <person name="Ginevra C."/>
            <person name="Attaiech L."/>
            <person name="Picq K."/>
            <person name="Juan P.A."/>
            <person name="Jarraud S."/>
            <person name="Charpentier X."/>
        </authorList>
    </citation>
    <scope>NUCLEOTIDE SEQUENCE [LARGE SCALE GENOMIC DNA]</scope>
    <source>
        <strain evidence="6 8">HL-0427-4011</strain>
    </source>
</reference>
<dbReference type="PANTHER" id="PTHR11735">
    <property type="entry name" value="TRNA N6-ADENOSINE THREONYLCARBAMOYLTRANSFERASE"/>
    <property type="match status" value="1"/>
</dbReference>
<sequence>MNVLAIDTSTEIASLALKVNHEQFTLEEGQQKTHAKLLLPLIDRLLTQADVRVNQLDAIVFGRGPGSFTGLRVACSIAKGLAYAHDIRLVPVSTLAAIAFEARQQSSQDTTVLAVLDARMREIYWSVYTSSCFQTIEHVSPASDIQLPQLYSFILAGVGFEHYIEAMPESIREQISEQRLVYPKASAMIELAETGQFAAVSVNEARPVYIRNKVTQGDARG</sequence>
<evidence type="ECO:0000313" key="7">
    <source>
        <dbReference type="Proteomes" id="UP000054761"/>
    </source>
</evidence>
<dbReference type="PATRIC" id="fig|454.4.peg.2085"/>
<dbReference type="RefSeq" id="WP_058502238.1">
    <property type="nucleotide sequence ID" value="NZ_CAAAJA010000012.1"/>
</dbReference>
<evidence type="ECO:0000313" key="8">
    <source>
        <dbReference type="Proteomes" id="UP000295517"/>
    </source>
</evidence>
<evidence type="ECO:0000313" key="6">
    <source>
        <dbReference type="EMBL" id="QBR83515.1"/>
    </source>
</evidence>
<accession>A0A0W0VHW4</accession>
<dbReference type="Proteomes" id="UP000054761">
    <property type="component" value="Unassembled WGS sequence"/>
</dbReference>
<dbReference type="AlphaFoldDB" id="A0A0W0VHW4"/>
<dbReference type="GO" id="GO:0002949">
    <property type="term" value="P:tRNA threonylcarbamoyladenosine modification"/>
    <property type="evidence" value="ECO:0007669"/>
    <property type="project" value="InterPro"/>
</dbReference>
<dbReference type="OrthoDB" id="9809995at2"/>
<evidence type="ECO:0000256" key="3">
    <source>
        <dbReference type="ARBA" id="ARBA00032446"/>
    </source>
</evidence>
<dbReference type="NCBIfam" id="TIGR03725">
    <property type="entry name" value="T6A_YeaZ"/>
    <property type="match status" value="1"/>
</dbReference>
<dbReference type="EMBL" id="CP038254">
    <property type="protein sequence ID" value="QBR83515.1"/>
    <property type="molecule type" value="Genomic_DNA"/>
</dbReference>
<proteinExistence type="inferred from homology"/>
<dbReference type="CDD" id="cd24032">
    <property type="entry name" value="ASKHA_NBD_TsaB"/>
    <property type="match status" value="1"/>
</dbReference>
<reference evidence="5 7" key="1">
    <citation type="submission" date="2015-11" db="EMBL/GenBank/DDBJ databases">
        <title>Genomic analysis of 38 Legionella species identifies large and diverse effector repertoires.</title>
        <authorList>
            <person name="Burstein D."/>
            <person name="Amaro F."/>
            <person name="Zusman T."/>
            <person name="Lifshitz Z."/>
            <person name="Cohen O."/>
            <person name="Gilbert J.A."/>
            <person name="Pupko T."/>
            <person name="Shuman H.A."/>
            <person name="Segal G."/>
        </authorList>
    </citation>
    <scope>NUCLEOTIDE SEQUENCE [LARGE SCALE GENOMIC DNA]</scope>
    <source>
        <strain evidence="5 7">Bercovier 4</strain>
    </source>
</reference>
<dbReference type="Proteomes" id="UP000295517">
    <property type="component" value="Chromosome"/>
</dbReference>
<name>A0A0W0VHW4_9GAMM</name>
<evidence type="ECO:0000256" key="2">
    <source>
        <dbReference type="ARBA" id="ARBA00019012"/>
    </source>
</evidence>
<dbReference type="Pfam" id="PF00814">
    <property type="entry name" value="TsaD"/>
    <property type="match status" value="1"/>
</dbReference>
<dbReference type="InterPro" id="IPR000905">
    <property type="entry name" value="Gcp-like_dom"/>
</dbReference>
<evidence type="ECO:0000256" key="1">
    <source>
        <dbReference type="ARBA" id="ARBA00010493"/>
    </source>
</evidence>
<keyword evidence="7" id="KW-1185">Reference proteome</keyword>